<evidence type="ECO:0000259" key="1">
    <source>
        <dbReference type="Pfam" id="PF03144"/>
    </source>
</evidence>
<dbReference type="GO" id="GO:0005525">
    <property type="term" value="F:GTP binding"/>
    <property type="evidence" value="ECO:0007669"/>
    <property type="project" value="InterPro"/>
</dbReference>
<feature type="domain" description="Translation elongation factor EFTu-like" evidence="1">
    <location>
        <begin position="22"/>
        <end position="74"/>
    </location>
</feature>
<keyword evidence="2" id="KW-0251">Elongation factor</keyword>
<protein>
    <submittedName>
        <fullName evidence="2">Translation elongation factor-like protein</fullName>
    </submittedName>
</protein>
<dbReference type="SUPFAM" id="SSF50447">
    <property type="entry name" value="Translation proteins"/>
    <property type="match status" value="1"/>
</dbReference>
<organism evidence="2 3">
    <name type="scientific">Candidatus Sungiibacteriota bacterium</name>
    <dbReference type="NCBI Taxonomy" id="2750080"/>
    <lineage>
        <taxon>Bacteria</taxon>
        <taxon>Candidatus Sungiibacteriota</taxon>
    </lineage>
</organism>
<dbReference type="Gene3D" id="2.40.30.10">
    <property type="entry name" value="Translation factors"/>
    <property type="match status" value="1"/>
</dbReference>
<dbReference type="Proteomes" id="UP000709672">
    <property type="component" value="Unassembled WGS sequence"/>
</dbReference>
<name>A0A931YDS4_9BACT</name>
<dbReference type="InterPro" id="IPR009000">
    <property type="entry name" value="Transl_B-barrel_sf"/>
</dbReference>
<dbReference type="Pfam" id="PF03144">
    <property type="entry name" value="GTP_EFTU_D2"/>
    <property type="match status" value="1"/>
</dbReference>
<sequence length="82" mass="8922">MKPIGKITHYYDKIGVAIIELSGDLKVGDKIKIEGGKNEFDQTVEEMQVDHKSVNTAGPGDVVGIKVAEKTREGALVLKLEE</sequence>
<reference evidence="2" key="1">
    <citation type="submission" date="2020-07" db="EMBL/GenBank/DDBJ databases">
        <title>Huge and variable diversity of episymbiotic CPR bacteria and DPANN archaea in groundwater ecosystems.</title>
        <authorList>
            <person name="He C.Y."/>
            <person name="Keren R."/>
            <person name="Whittaker M."/>
            <person name="Farag I.F."/>
            <person name="Doudna J."/>
            <person name="Cate J.H.D."/>
            <person name="Banfield J.F."/>
        </authorList>
    </citation>
    <scope>NUCLEOTIDE SEQUENCE</scope>
    <source>
        <strain evidence="2">NC_groundwater_418_Ag_B-0.1um_45_10</strain>
    </source>
</reference>
<dbReference type="EMBL" id="JACPHQ010000033">
    <property type="protein sequence ID" value="MBI2466088.1"/>
    <property type="molecule type" value="Genomic_DNA"/>
</dbReference>
<accession>A0A931YDS4</accession>
<proteinExistence type="predicted"/>
<evidence type="ECO:0000313" key="2">
    <source>
        <dbReference type="EMBL" id="MBI2466088.1"/>
    </source>
</evidence>
<gene>
    <name evidence="2" type="ORF">HYV66_02585</name>
</gene>
<dbReference type="AlphaFoldDB" id="A0A931YDS4"/>
<dbReference type="InterPro" id="IPR004161">
    <property type="entry name" value="EFTu-like_2"/>
</dbReference>
<evidence type="ECO:0000313" key="3">
    <source>
        <dbReference type="Proteomes" id="UP000709672"/>
    </source>
</evidence>
<comment type="caution">
    <text evidence="2">The sequence shown here is derived from an EMBL/GenBank/DDBJ whole genome shotgun (WGS) entry which is preliminary data.</text>
</comment>
<keyword evidence="2" id="KW-0648">Protein biosynthesis</keyword>
<dbReference type="GO" id="GO:0003746">
    <property type="term" value="F:translation elongation factor activity"/>
    <property type="evidence" value="ECO:0007669"/>
    <property type="project" value="UniProtKB-KW"/>
</dbReference>